<evidence type="ECO:0000256" key="9">
    <source>
        <dbReference type="ARBA" id="ARBA00023012"/>
    </source>
</evidence>
<evidence type="ECO:0000256" key="10">
    <source>
        <dbReference type="SAM" id="MobiDB-lite"/>
    </source>
</evidence>
<dbReference type="PANTHER" id="PTHR45436:SF5">
    <property type="entry name" value="SENSOR HISTIDINE KINASE TRCS"/>
    <property type="match status" value="1"/>
</dbReference>
<dbReference type="SUPFAM" id="SSF55874">
    <property type="entry name" value="ATPase domain of HSP90 chaperone/DNA topoisomerase II/histidine kinase"/>
    <property type="match status" value="1"/>
</dbReference>
<evidence type="ECO:0000256" key="7">
    <source>
        <dbReference type="ARBA" id="ARBA00022777"/>
    </source>
</evidence>
<comment type="catalytic activity">
    <reaction evidence="1">
        <text>ATP + protein L-histidine = ADP + protein N-phospho-L-histidine.</text>
        <dbReference type="EC" id="2.7.13.3"/>
    </reaction>
</comment>
<feature type="domain" description="Histidine kinase" evidence="12">
    <location>
        <begin position="591"/>
        <end position="701"/>
    </location>
</feature>
<sequence>MRGPTELVPLAERPEFRPPRPDQSERAYSRGGLVPTHRRDKRGFGDGEAAPGRPSLIPRLRRRASGLLERWPFRRKLNVMVVVPIAAIAAMLVYVTYQQIDQARSAAATSRLVRNSREVAALIDGLQNEHREALLVSLHYEAGLKEARTTATAGYREAQQSTDTQARAVAAAFGDELPPQESEALKEIGGLSALRDTVESGPLPADNIDPAYSAAVSDLIDGLGLGSSPDRSATSSANVLDALLRADTAHASFETSVFAARTGDPNALIEFTGAVGEYASYTYQADRFSRYATTRQGRELAGIERGGPQNVIGQQYAALQVDPGALVAQGHLAVQNALSTALAAQPTYEQQAASRLRITRSLIGQIAADADSASNAAWWRAVYLLAAALVGFALWLAFSVLARRSVIRPVQALTEAAQRVADLAGRELARVADDDSEDTAPPRLEAVPVPVRDEIGDLASAFNQVQATATALLERQVLGRRNIAEMFGNVGRRVSNLTVRQLTLIDAVERGETSPDVLERLYRIDHIAVRLQRNAESLLLLAGIRDDTPETGPTALTDVVRAALGQIEGYQRVAPRAENDVTVIPDIVGDLTLMLAELLENAVAFSPSGSRVEVIVRSRTEGDDGDGALVEIVDHGLGMSQERLDEENARLVRRERLDLVPTKVLGLFVVGGLSRRWGVRVALSRTPGGGTTAAVLVPPSLLLAGPVPKVGPRALAAVPDRRAVSAA</sequence>
<dbReference type="CDD" id="cd06225">
    <property type="entry name" value="HAMP"/>
    <property type="match status" value="1"/>
</dbReference>
<dbReference type="PROSITE" id="PS50109">
    <property type="entry name" value="HIS_KIN"/>
    <property type="match status" value="1"/>
</dbReference>
<dbReference type="GO" id="GO:0004673">
    <property type="term" value="F:protein histidine kinase activity"/>
    <property type="evidence" value="ECO:0007669"/>
    <property type="project" value="UniProtKB-EC"/>
</dbReference>
<comment type="caution">
    <text evidence="14">The sequence shown here is derived from an EMBL/GenBank/DDBJ whole genome shotgun (WGS) entry which is preliminary data.</text>
</comment>
<keyword evidence="8 11" id="KW-1133">Transmembrane helix</keyword>
<evidence type="ECO:0000256" key="4">
    <source>
        <dbReference type="ARBA" id="ARBA00022553"/>
    </source>
</evidence>
<dbReference type="Pfam" id="PF00672">
    <property type="entry name" value="HAMP"/>
    <property type="match status" value="1"/>
</dbReference>
<keyword evidence="4" id="KW-0597">Phosphoprotein</keyword>
<feature type="region of interest" description="Disordered" evidence="10">
    <location>
        <begin position="1"/>
        <end position="54"/>
    </location>
</feature>
<dbReference type="Proteomes" id="UP000670475">
    <property type="component" value="Unassembled WGS sequence"/>
</dbReference>
<keyword evidence="15" id="KW-1185">Reference proteome</keyword>
<keyword evidence="9" id="KW-0902">Two-component regulatory system</keyword>
<dbReference type="Gene3D" id="6.10.340.10">
    <property type="match status" value="1"/>
</dbReference>
<evidence type="ECO:0000256" key="6">
    <source>
        <dbReference type="ARBA" id="ARBA00022692"/>
    </source>
</evidence>
<dbReference type="EMBL" id="JAGIQL010000194">
    <property type="protein sequence ID" value="MBP0461483.1"/>
    <property type="molecule type" value="Genomic_DNA"/>
</dbReference>
<evidence type="ECO:0000256" key="2">
    <source>
        <dbReference type="ARBA" id="ARBA00004370"/>
    </source>
</evidence>
<dbReference type="SMART" id="SM00387">
    <property type="entry name" value="HATPase_c"/>
    <property type="match status" value="1"/>
</dbReference>
<dbReference type="PROSITE" id="PS50885">
    <property type="entry name" value="HAMP"/>
    <property type="match status" value="1"/>
</dbReference>
<dbReference type="EC" id="2.7.13.3" evidence="3"/>
<dbReference type="Gene3D" id="3.30.565.10">
    <property type="entry name" value="Histidine kinase-like ATPase, C-terminal domain"/>
    <property type="match status" value="1"/>
</dbReference>
<feature type="transmembrane region" description="Helical" evidence="11">
    <location>
        <begin position="377"/>
        <end position="398"/>
    </location>
</feature>
<keyword evidence="7 14" id="KW-0418">Kinase</keyword>
<dbReference type="Pfam" id="PF02518">
    <property type="entry name" value="HATPase_c"/>
    <property type="match status" value="1"/>
</dbReference>
<dbReference type="GO" id="GO:0005886">
    <property type="term" value="C:plasma membrane"/>
    <property type="evidence" value="ECO:0007669"/>
    <property type="project" value="TreeGrafter"/>
</dbReference>
<feature type="transmembrane region" description="Helical" evidence="11">
    <location>
        <begin position="77"/>
        <end position="97"/>
    </location>
</feature>
<dbReference type="InterPro" id="IPR050428">
    <property type="entry name" value="TCS_sensor_his_kinase"/>
</dbReference>
<evidence type="ECO:0000313" key="15">
    <source>
        <dbReference type="Proteomes" id="UP000670475"/>
    </source>
</evidence>
<accession>A0A940S0N7</accession>
<evidence type="ECO:0000259" key="12">
    <source>
        <dbReference type="PROSITE" id="PS50109"/>
    </source>
</evidence>
<keyword evidence="5" id="KW-0808">Transferase</keyword>
<evidence type="ECO:0000259" key="13">
    <source>
        <dbReference type="PROSITE" id="PS50885"/>
    </source>
</evidence>
<dbReference type="PANTHER" id="PTHR45436">
    <property type="entry name" value="SENSOR HISTIDINE KINASE YKOH"/>
    <property type="match status" value="1"/>
</dbReference>
<keyword evidence="11" id="KW-0472">Membrane</keyword>
<evidence type="ECO:0000256" key="5">
    <source>
        <dbReference type="ARBA" id="ARBA00022679"/>
    </source>
</evidence>
<proteinExistence type="predicted"/>
<dbReference type="InterPro" id="IPR003660">
    <property type="entry name" value="HAMP_dom"/>
</dbReference>
<dbReference type="GO" id="GO:0000160">
    <property type="term" value="P:phosphorelay signal transduction system"/>
    <property type="evidence" value="ECO:0007669"/>
    <property type="project" value="UniProtKB-KW"/>
</dbReference>
<dbReference type="AlphaFoldDB" id="A0A940S0N7"/>
<feature type="compositionally biased region" description="Basic and acidic residues" evidence="10">
    <location>
        <begin position="12"/>
        <end position="28"/>
    </location>
</feature>
<evidence type="ECO:0000256" key="11">
    <source>
        <dbReference type="SAM" id="Phobius"/>
    </source>
</evidence>
<evidence type="ECO:0000256" key="3">
    <source>
        <dbReference type="ARBA" id="ARBA00012438"/>
    </source>
</evidence>
<evidence type="ECO:0000313" key="14">
    <source>
        <dbReference type="EMBL" id="MBP0461483.1"/>
    </source>
</evidence>
<comment type="subcellular location">
    <subcellularLocation>
        <location evidence="2">Membrane</location>
    </subcellularLocation>
</comment>
<evidence type="ECO:0000256" key="8">
    <source>
        <dbReference type="ARBA" id="ARBA00022989"/>
    </source>
</evidence>
<gene>
    <name evidence="14" type="ORF">JFN87_29075</name>
</gene>
<keyword evidence="6 11" id="KW-0812">Transmembrane</keyword>
<dbReference type="InterPro" id="IPR036890">
    <property type="entry name" value="HATPase_C_sf"/>
</dbReference>
<dbReference type="SMART" id="SM00304">
    <property type="entry name" value="HAMP"/>
    <property type="match status" value="1"/>
</dbReference>
<feature type="domain" description="HAMP" evidence="13">
    <location>
        <begin position="404"/>
        <end position="474"/>
    </location>
</feature>
<dbReference type="InterPro" id="IPR005467">
    <property type="entry name" value="His_kinase_dom"/>
</dbReference>
<organism evidence="14 15">
    <name type="scientific">Streptomyces montanisoli</name>
    <dbReference type="NCBI Taxonomy" id="2798581"/>
    <lineage>
        <taxon>Bacteria</taxon>
        <taxon>Bacillati</taxon>
        <taxon>Actinomycetota</taxon>
        <taxon>Actinomycetes</taxon>
        <taxon>Kitasatosporales</taxon>
        <taxon>Streptomycetaceae</taxon>
        <taxon>Streptomyces</taxon>
    </lineage>
</organism>
<dbReference type="InterPro" id="IPR003594">
    <property type="entry name" value="HATPase_dom"/>
</dbReference>
<name>A0A940S0N7_9ACTN</name>
<evidence type="ECO:0000256" key="1">
    <source>
        <dbReference type="ARBA" id="ARBA00000085"/>
    </source>
</evidence>
<feature type="non-terminal residue" evidence="14">
    <location>
        <position position="727"/>
    </location>
</feature>
<protein>
    <recommendedName>
        <fullName evidence="3">histidine kinase</fullName>
        <ecNumber evidence="3">2.7.13.3</ecNumber>
    </recommendedName>
</protein>
<reference evidence="14" key="1">
    <citation type="submission" date="2021-03" db="EMBL/GenBank/DDBJ databases">
        <title>Whole genome sequence of Streptomyces bomunensis MMS17-BM035.</title>
        <authorList>
            <person name="Lee J.H."/>
        </authorList>
    </citation>
    <scope>NUCLEOTIDE SEQUENCE</scope>
    <source>
        <strain evidence="14">MMS17-BM035</strain>
    </source>
</reference>